<keyword evidence="2 5" id="KW-0813">Transport</keyword>
<evidence type="ECO:0000313" key="8">
    <source>
        <dbReference type="Proteomes" id="UP000813068"/>
    </source>
</evidence>
<comment type="similarity">
    <text evidence="5">Belongs to the bacterial solute-binding protein PotD/PotF family.</text>
</comment>
<comment type="function">
    <text evidence="5">Required for the activity of the bacterial periplasmic transport system of putrescine.</text>
</comment>
<keyword evidence="4 5" id="KW-0574">Periplasm</keyword>
<dbReference type="InterPro" id="IPR001188">
    <property type="entry name" value="Sperm_putr-bd"/>
</dbReference>
<dbReference type="Pfam" id="PF13416">
    <property type="entry name" value="SBP_bac_8"/>
    <property type="match status" value="1"/>
</dbReference>
<evidence type="ECO:0000256" key="4">
    <source>
        <dbReference type="ARBA" id="ARBA00022764"/>
    </source>
</evidence>
<accession>A0ABS6MRS7</accession>
<gene>
    <name evidence="7" type="ORF">KRX52_01620</name>
</gene>
<evidence type="ECO:0000256" key="1">
    <source>
        <dbReference type="ARBA" id="ARBA00004418"/>
    </source>
</evidence>
<dbReference type="PANTHER" id="PTHR30222:SF18">
    <property type="entry name" value="BIFUNCTIONAL POLYHYDROXYBUTYRATE SYNTHASE _ ABC TRANSPORTER PERIPLASMIC BINDING PROTEIN-RELATED"/>
    <property type="match status" value="1"/>
</dbReference>
<dbReference type="PANTHER" id="PTHR30222">
    <property type="entry name" value="SPERMIDINE/PUTRESCINE-BINDING PERIPLASMIC PROTEIN"/>
    <property type="match status" value="1"/>
</dbReference>
<organism evidence="7 8">
    <name type="scientific">Geopseudomonas aromaticivorans</name>
    <dbReference type="NCBI Taxonomy" id="2849492"/>
    <lineage>
        <taxon>Bacteria</taxon>
        <taxon>Pseudomonadati</taxon>
        <taxon>Pseudomonadota</taxon>
        <taxon>Gammaproteobacteria</taxon>
        <taxon>Pseudomonadales</taxon>
        <taxon>Pseudomonadaceae</taxon>
        <taxon>Geopseudomonas</taxon>
    </lineage>
</organism>
<comment type="caution">
    <text evidence="7">The sequence shown here is derived from an EMBL/GenBank/DDBJ whole genome shotgun (WGS) entry which is preliminary data.</text>
</comment>
<protein>
    <recommendedName>
        <fullName evidence="5">Putrescine-binding periplasmic protein</fullName>
    </recommendedName>
</protein>
<keyword evidence="3 6" id="KW-0732">Signal</keyword>
<evidence type="ECO:0000256" key="5">
    <source>
        <dbReference type="PIRNR" id="PIRNR019574"/>
    </source>
</evidence>
<dbReference type="InterPro" id="IPR006059">
    <property type="entry name" value="SBP"/>
</dbReference>
<name>A0ABS6MRS7_9GAMM</name>
<sequence>MNKWITAPLLALSVFSVHAESINVANWNDYIDPQVLESFTKETGIKVNYQTYDEDHEVYELLHKGEQLDVIVPSTDNFGKLIGEGMLQPYAAATLPGFEALEPLILRRLSAADPARVYGVPYLWGSIGLAVNVPQAEAALGGPVPNTWGLVFDKALLQKLSSCGVTLLDSPNDVLSLLVNYQGRALGSVGENYAARALAYLRELRPHYRYVDSTRYVDDLSAGKACVSMAWAGDALAAAAQGLPVKFLQPEEGALVFVDILTIPKAAQNPQGAQAFIRYMLRPEVAAQIARFTHYQTPNLKARAELEASDDNFQAAELSAGMFGYQAPRDGVAKLIDAAWPAVQAGQPAARR</sequence>
<evidence type="ECO:0000256" key="2">
    <source>
        <dbReference type="ARBA" id="ARBA00022448"/>
    </source>
</evidence>
<evidence type="ECO:0000313" key="7">
    <source>
        <dbReference type="EMBL" id="MBV2131493.1"/>
    </source>
</evidence>
<dbReference type="PIRSF" id="PIRSF019574">
    <property type="entry name" value="Periplasmic_polyamine_BP"/>
    <property type="match status" value="1"/>
</dbReference>
<proteinExistence type="inferred from homology"/>
<keyword evidence="8" id="KW-1185">Reference proteome</keyword>
<feature type="signal peptide" evidence="6">
    <location>
        <begin position="1"/>
        <end position="19"/>
    </location>
</feature>
<comment type="subcellular location">
    <subcellularLocation>
        <location evidence="1 5">Periplasm</location>
    </subcellularLocation>
</comment>
<evidence type="ECO:0000256" key="6">
    <source>
        <dbReference type="SAM" id="SignalP"/>
    </source>
</evidence>
<dbReference type="Proteomes" id="UP000813068">
    <property type="component" value="Unassembled WGS sequence"/>
</dbReference>
<evidence type="ECO:0000256" key="3">
    <source>
        <dbReference type="ARBA" id="ARBA00022729"/>
    </source>
</evidence>
<feature type="chain" id="PRO_5045444177" description="Putrescine-binding periplasmic protein" evidence="6">
    <location>
        <begin position="20"/>
        <end position="352"/>
    </location>
</feature>
<dbReference type="RefSeq" id="WP_217679395.1">
    <property type="nucleotide sequence ID" value="NZ_JAHRGL010000001.1"/>
</dbReference>
<dbReference type="EMBL" id="JAHRGL010000001">
    <property type="protein sequence ID" value="MBV2131493.1"/>
    <property type="molecule type" value="Genomic_DNA"/>
</dbReference>
<reference evidence="7 8" key="1">
    <citation type="submission" date="2021-06" db="EMBL/GenBank/DDBJ databases">
        <title>Differences between aerobic and microaerobic xylene degrading microbial communities.</title>
        <authorList>
            <person name="Banerjee S."/>
            <person name="Tancsics A."/>
        </authorList>
    </citation>
    <scope>NUCLEOTIDE SEQUENCE [LARGE SCALE GENOMIC DNA]</scope>
    <source>
        <strain evidence="7 8">MAP12</strain>
    </source>
</reference>